<comment type="catalytic activity">
    <reaction evidence="12">
        <text>O-phospho-L-serine + H2O = L-serine + phosphate</text>
        <dbReference type="Rhea" id="RHEA:21208"/>
        <dbReference type="ChEBI" id="CHEBI:15377"/>
        <dbReference type="ChEBI" id="CHEBI:33384"/>
        <dbReference type="ChEBI" id="CHEBI:43474"/>
        <dbReference type="ChEBI" id="CHEBI:57524"/>
        <dbReference type="EC" id="3.1.3.3"/>
    </reaction>
</comment>
<dbReference type="Proteomes" id="UP000320455">
    <property type="component" value="Unassembled WGS sequence"/>
</dbReference>
<dbReference type="GO" id="GO:0016787">
    <property type="term" value="F:hydrolase activity"/>
    <property type="evidence" value="ECO:0007669"/>
    <property type="project" value="UniProtKB-KW"/>
</dbReference>
<evidence type="ECO:0000256" key="9">
    <source>
        <dbReference type="ARBA" id="ARBA00022842"/>
    </source>
</evidence>
<dbReference type="EC" id="3.1.3.3" evidence="4"/>
<dbReference type="GO" id="GO:0006564">
    <property type="term" value="P:L-serine biosynthetic process"/>
    <property type="evidence" value="ECO:0007669"/>
    <property type="project" value="UniProtKB-KW"/>
</dbReference>
<dbReference type="RefSeq" id="WP_134810962.1">
    <property type="nucleotide sequence ID" value="NZ_JBJNTO010000068.1"/>
</dbReference>
<dbReference type="InterPro" id="IPR004469">
    <property type="entry name" value="PSP"/>
</dbReference>
<dbReference type="GO" id="GO:0046872">
    <property type="term" value="F:metal ion binding"/>
    <property type="evidence" value="ECO:0007669"/>
    <property type="project" value="UniProtKB-KW"/>
</dbReference>
<proteinExistence type="inferred from homology"/>
<evidence type="ECO:0000256" key="12">
    <source>
        <dbReference type="ARBA" id="ARBA00048138"/>
    </source>
</evidence>
<keyword evidence="9" id="KW-0460">Magnesium</keyword>
<evidence type="ECO:0000256" key="4">
    <source>
        <dbReference type="ARBA" id="ARBA00012640"/>
    </source>
</evidence>
<keyword evidence="10" id="KW-0718">Serine biosynthesis</keyword>
<evidence type="ECO:0000256" key="13">
    <source>
        <dbReference type="ARBA" id="ARBA00048523"/>
    </source>
</evidence>
<organism evidence="15 16">
    <name type="scientific">Xanthomonas vasicola</name>
    <dbReference type="NCBI Taxonomy" id="56459"/>
    <lineage>
        <taxon>Bacteria</taxon>
        <taxon>Pseudomonadati</taxon>
        <taxon>Pseudomonadota</taxon>
        <taxon>Gammaproteobacteria</taxon>
        <taxon>Lysobacterales</taxon>
        <taxon>Lysobacteraceae</taxon>
        <taxon>Xanthomonas</taxon>
    </lineage>
</organism>
<evidence type="ECO:0000256" key="2">
    <source>
        <dbReference type="ARBA" id="ARBA00005135"/>
    </source>
</evidence>
<keyword evidence="16" id="KW-1185">Reference proteome</keyword>
<dbReference type="InterPro" id="IPR023214">
    <property type="entry name" value="HAD_sf"/>
</dbReference>
<evidence type="ECO:0000313" key="16">
    <source>
        <dbReference type="Proteomes" id="UP000320455"/>
    </source>
</evidence>
<accession>A0ABD7S4G9</accession>
<evidence type="ECO:0000256" key="14">
    <source>
        <dbReference type="PIRSR" id="PIRSR604469-1"/>
    </source>
</evidence>
<dbReference type="Gene3D" id="3.40.50.1000">
    <property type="entry name" value="HAD superfamily/HAD-like"/>
    <property type="match status" value="1"/>
</dbReference>
<name>A0ABD7S4G9_XANVA</name>
<keyword evidence="6" id="KW-0028">Amino-acid biosynthesis</keyword>
<feature type="active site" description="Nucleophile" evidence="14">
    <location>
        <position position="81"/>
    </location>
</feature>
<sequence>MKRYLILFGSDLQSRSGLVRWMKEVGFAGPRVGPGFLFTPWLDRHEGGRGDLFFALRQHEIDFAVVPGGLTLRRFRLLACDMDSTLIESETMVELANLAGVGQQVSALTLQAITDPGHDYAASMRYRIGLLRGTALSDVHELIEHSCPLAPGARELIHAAAAAGLRSAIVSGGFQLIAQPLRQALGIDEAFAHELEIAHETLTGTLLGEVIDAQGKADILASLCKRNGFSPQQVIAVGDGANDMEMARFCGLFVGFRPQAALLPACDIVLDHTGLDGIIHALACSEQIGSEAFPHSLHTEGVE</sequence>
<comment type="similarity">
    <text evidence="3">Belongs to the HAD-like hydrolase superfamily. SerB family.</text>
</comment>
<reference evidence="16" key="1">
    <citation type="journal article" date="2020" name="Phytopathology">
        <title>Genomic acquisitions in emerging populations of Xanthomonas vasicola pv. vasculorum infecting corn in the U.S. and Argentina.</title>
        <authorList>
            <person name="Perez-Quintero A.L."/>
        </authorList>
    </citation>
    <scope>NUCLEOTIDE SEQUENCE [LARGE SCALE GENOMIC DNA]</scope>
    <source>
        <strain evidence="16">Xvh-L</strain>
    </source>
</reference>
<comment type="cofactor">
    <cofactor evidence="1">
        <name>Mg(2+)</name>
        <dbReference type="ChEBI" id="CHEBI:18420"/>
    </cofactor>
</comment>
<evidence type="ECO:0000256" key="3">
    <source>
        <dbReference type="ARBA" id="ARBA00009184"/>
    </source>
</evidence>
<comment type="pathway">
    <text evidence="2">Amino-acid biosynthesis; L-serine biosynthesis; L-serine from 3-phospho-D-glycerate: step 3/3.</text>
</comment>
<dbReference type="PANTHER" id="PTHR43344:SF2">
    <property type="entry name" value="PHOSPHOSERINE PHOSPHATASE"/>
    <property type="match status" value="1"/>
</dbReference>
<evidence type="ECO:0000256" key="7">
    <source>
        <dbReference type="ARBA" id="ARBA00022723"/>
    </source>
</evidence>
<evidence type="ECO:0000256" key="1">
    <source>
        <dbReference type="ARBA" id="ARBA00001946"/>
    </source>
</evidence>
<comment type="caution">
    <text evidence="15">The sequence shown here is derived from an EMBL/GenBank/DDBJ whole genome shotgun (WGS) entry which is preliminary data.</text>
</comment>
<evidence type="ECO:0000313" key="15">
    <source>
        <dbReference type="EMBL" id="TWQ49460.1"/>
    </source>
</evidence>
<evidence type="ECO:0000256" key="5">
    <source>
        <dbReference type="ARBA" id="ARBA00015196"/>
    </source>
</evidence>
<comment type="catalytic activity">
    <reaction evidence="13">
        <text>O-phospho-D-serine + H2O = D-serine + phosphate</text>
        <dbReference type="Rhea" id="RHEA:24873"/>
        <dbReference type="ChEBI" id="CHEBI:15377"/>
        <dbReference type="ChEBI" id="CHEBI:35247"/>
        <dbReference type="ChEBI" id="CHEBI:43474"/>
        <dbReference type="ChEBI" id="CHEBI:58680"/>
        <dbReference type="EC" id="3.1.3.3"/>
    </reaction>
</comment>
<dbReference type="InterPro" id="IPR050582">
    <property type="entry name" value="HAD-like_SerB"/>
</dbReference>
<dbReference type="NCBIfam" id="TIGR00338">
    <property type="entry name" value="serB"/>
    <property type="match status" value="1"/>
</dbReference>
<dbReference type="Pfam" id="PF12710">
    <property type="entry name" value="HAD"/>
    <property type="match status" value="1"/>
</dbReference>
<protein>
    <recommendedName>
        <fullName evidence="5">Phosphoserine phosphatase</fullName>
        <ecNumber evidence="4">3.1.3.3</ecNumber>
    </recommendedName>
    <alternativeName>
        <fullName evidence="11">O-phosphoserine phosphohydrolase</fullName>
    </alternativeName>
</protein>
<dbReference type="SUPFAM" id="SSF56784">
    <property type="entry name" value="HAD-like"/>
    <property type="match status" value="1"/>
</dbReference>
<keyword evidence="7" id="KW-0479">Metal-binding</keyword>
<evidence type="ECO:0000256" key="11">
    <source>
        <dbReference type="ARBA" id="ARBA00031693"/>
    </source>
</evidence>
<gene>
    <name evidence="15" type="primary">serB</name>
    <name evidence="15" type="ORF">FQK01_21745</name>
</gene>
<evidence type="ECO:0000256" key="6">
    <source>
        <dbReference type="ARBA" id="ARBA00022605"/>
    </source>
</evidence>
<evidence type="ECO:0000256" key="10">
    <source>
        <dbReference type="ARBA" id="ARBA00023299"/>
    </source>
</evidence>
<dbReference type="EMBL" id="VOCK01000068">
    <property type="protein sequence ID" value="TWQ49460.1"/>
    <property type="molecule type" value="Genomic_DNA"/>
</dbReference>
<dbReference type="PANTHER" id="PTHR43344">
    <property type="entry name" value="PHOSPHOSERINE PHOSPHATASE"/>
    <property type="match status" value="1"/>
</dbReference>
<dbReference type="InterPro" id="IPR036412">
    <property type="entry name" value="HAD-like_sf"/>
</dbReference>
<evidence type="ECO:0000256" key="8">
    <source>
        <dbReference type="ARBA" id="ARBA00022801"/>
    </source>
</evidence>
<dbReference type="AlphaFoldDB" id="A0ABD7S4G9"/>
<dbReference type="NCBIfam" id="TIGR01488">
    <property type="entry name" value="HAD-SF-IB"/>
    <property type="match status" value="1"/>
</dbReference>
<feature type="active site" description="Proton donor" evidence="14">
    <location>
        <position position="83"/>
    </location>
</feature>
<keyword evidence="8 15" id="KW-0378">Hydrolase</keyword>